<dbReference type="AlphaFoldDB" id="A0A165IAU4"/>
<evidence type="ECO:0000313" key="3">
    <source>
        <dbReference type="Proteomes" id="UP000076871"/>
    </source>
</evidence>
<dbReference type="GeneID" id="63831085"/>
<feature type="compositionally biased region" description="Acidic residues" evidence="1">
    <location>
        <begin position="202"/>
        <end position="212"/>
    </location>
</feature>
<gene>
    <name evidence="2" type="ORF">LAESUDRAFT_808352</name>
</gene>
<sequence length="262" mass="29957">MSSPPTFLGSLPTRRKPMSKAPPGFLVPPKPHVIPISRMTVRELRDQHARNARTLAGPTASTSSYSQRIVAEQAEIESRLVDLVGLKSIQNKLEETKIHDHNDEAMNTDPTPQEPQYRAIGAKQRALEKFAAKASRDYNGGGLSFEEATRLEQEAHAADRRRQEEIAERRRRRGLSLDDEVLTRQEKEARMWAFMNYKPTDSDLEDEDDEGEEGKNPSTWFDDDQDDGRKGQDIVYPDYHDDLSNIIRIDESRIPYSIPREE</sequence>
<evidence type="ECO:0000256" key="1">
    <source>
        <dbReference type="SAM" id="MobiDB-lite"/>
    </source>
</evidence>
<dbReference type="EMBL" id="KV427605">
    <property type="protein sequence ID" value="KZT12821.1"/>
    <property type="molecule type" value="Genomic_DNA"/>
</dbReference>
<protein>
    <submittedName>
        <fullName evidence="2">Uncharacterized protein</fullName>
    </submittedName>
</protein>
<dbReference type="OrthoDB" id="68090at2759"/>
<dbReference type="STRING" id="1314785.A0A165IAU4"/>
<reference evidence="2 3" key="1">
    <citation type="journal article" date="2016" name="Mol. Biol. Evol.">
        <title>Comparative Genomics of Early-Diverging Mushroom-Forming Fungi Provides Insights into the Origins of Lignocellulose Decay Capabilities.</title>
        <authorList>
            <person name="Nagy L.G."/>
            <person name="Riley R."/>
            <person name="Tritt A."/>
            <person name="Adam C."/>
            <person name="Daum C."/>
            <person name="Floudas D."/>
            <person name="Sun H."/>
            <person name="Yadav J.S."/>
            <person name="Pangilinan J."/>
            <person name="Larsson K.H."/>
            <person name="Matsuura K."/>
            <person name="Barry K."/>
            <person name="Labutti K."/>
            <person name="Kuo R."/>
            <person name="Ohm R.A."/>
            <person name="Bhattacharya S.S."/>
            <person name="Shirouzu T."/>
            <person name="Yoshinaga Y."/>
            <person name="Martin F.M."/>
            <person name="Grigoriev I.V."/>
            <person name="Hibbett D.S."/>
        </authorList>
    </citation>
    <scope>NUCLEOTIDE SEQUENCE [LARGE SCALE GENOMIC DNA]</scope>
    <source>
        <strain evidence="2 3">93-53</strain>
    </source>
</reference>
<name>A0A165IAU4_9APHY</name>
<feature type="compositionally biased region" description="Basic and acidic residues" evidence="1">
    <location>
        <begin position="227"/>
        <end position="237"/>
    </location>
</feature>
<accession>A0A165IAU4</accession>
<feature type="region of interest" description="Disordered" evidence="1">
    <location>
        <begin position="1"/>
        <end position="31"/>
    </location>
</feature>
<organism evidence="2 3">
    <name type="scientific">Laetiporus sulphureus 93-53</name>
    <dbReference type="NCBI Taxonomy" id="1314785"/>
    <lineage>
        <taxon>Eukaryota</taxon>
        <taxon>Fungi</taxon>
        <taxon>Dikarya</taxon>
        <taxon>Basidiomycota</taxon>
        <taxon>Agaricomycotina</taxon>
        <taxon>Agaricomycetes</taxon>
        <taxon>Polyporales</taxon>
        <taxon>Laetiporus</taxon>
    </lineage>
</organism>
<dbReference type="InParanoid" id="A0A165IAU4"/>
<proteinExistence type="predicted"/>
<dbReference type="RefSeq" id="XP_040770331.1">
    <property type="nucleotide sequence ID" value="XM_040914057.1"/>
</dbReference>
<keyword evidence="3" id="KW-1185">Reference proteome</keyword>
<evidence type="ECO:0000313" key="2">
    <source>
        <dbReference type="EMBL" id="KZT12821.1"/>
    </source>
</evidence>
<feature type="region of interest" description="Disordered" evidence="1">
    <location>
        <begin position="197"/>
        <end position="237"/>
    </location>
</feature>
<dbReference type="Proteomes" id="UP000076871">
    <property type="component" value="Unassembled WGS sequence"/>
</dbReference>